<protein>
    <submittedName>
        <fullName evidence="3">Myosin heavy</fullName>
    </submittedName>
</protein>
<gene>
    <name evidence="3" type="ORF">CSUI_011315</name>
</gene>
<organism evidence="3 4">
    <name type="scientific">Cystoisospora suis</name>
    <dbReference type="NCBI Taxonomy" id="483139"/>
    <lineage>
        <taxon>Eukaryota</taxon>
        <taxon>Sar</taxon>
        <taxon>Alveolata</taxon>
        <taxon>Apicomplexa</taxon>
        <taxon>Conoidasida</taxon>
        <taxon>Coccidia</taxon>
        <taxon>Eucoccidiorida</taxon>
        <taxon>Eimeriorina</taxon>
        <taxon>Sarcocystidae</taxon>
        <taxon>Cystoisospora</taxon>
    </lineage>
</organism>
<sequence>MEKERLDADQKSEEVAADLRRRLAEAQAELEEERRKQSRLKRDLEDQLIDLEKEHRLLRRTGSEMESQLKREIEVLKAHLSDQEKTFLAIREDLQRQYDQVVREKELLSSRIQDLTDDLHRLHFAAQRAETLKSELQEFQLSSSLSRGGRSFSKEDIEGTKKEDDDEEEEEERRKIDEVMRKHEEDLRLLKEEIDQVCRAKKLLEDEKSELDVKFQALQTEMKDLQNLYTGIQGKLSKALQEKEEENRCLSLACRHMEEEMKGLLDQTRQELLKKSSLELQEKERLGKLTEDLQKEVSLLKQDNSALQAKLRLAEKEYLDYLLSSSKKPSQEEEEAEKKKEEEEDSQRMMSRERFQQLEEENRGLMERLARLQSKYESMHALLRDENRCLKESLEKEKEDHKESTSLLHSLQKDHLHLQSQVAELREENLLLKRQIEERKKEEEEEGDEEGRERKDLQEKCLELTEKVNGLEMELQINAREHQVLTKKYSQLQDDYKGE</sequence>
<dbReference type="VEuPathDB" id="ToxoDB:CSUI_011315"/>
<dbReference type="EMBL" id="MIGC01010766">
    <property type="protein sequence ID" value="PHJ14875.1"/>
    <property type="molecule type" value="Genomic_DNA"/>
</dbReference>
<feature type="compositionally biased region" description="Basic and acidic residues" evidence="2">
    <location>
        <begin position="152"/>
        <end position="163"/>
    </location>
</feature>
<keyword evidence="4" id="KW-1185">Reference proteome</keyword>
<name>A0A2C6KEF7_9APIC</name>
<reference evidence="3 4" key="1">
    <citation type="journal article" date="2017" name="Int. J. Parasitol.">
        <title>The genome of the protozoan parasite Cystoisospora suis and a reverse vaccinology approach to identify vaccine candidates.</title>
        <authorList>
            <person name="Palmieri N."/>
            <person name="Shrestha A."/>
            <person name="Ruttkowski B."/>
            <person name="Beck T."/>
            <person name="Vogl C."/>
            <person name="Tomley F."/>
            <person name="Blake D.P."/>
            <person name="Joachim A."/>
        </authorList>
    </citation>
    <scope>NUCLEOTIDE SEQUENCE [LARGE SCALE GENOMIC DNA]</scope>
    <source>
        <strain evidence="3 4">Wien I</strain>
    </source>
</reference>
<dbReference type="RefSeq" id="XP_067916609.1">
    <property type="nucleotide sequence ID" value="XM_068071415.1"/>
</dbReference>
<dbReference type="GeneID" id="94434626"/>
<feature type="non-terminal residue" evidence="3">
    <location>
        <position position="499"/>
    </location>
</feature>
<feature type="region of interest" description="Disordered" evidence="2">
    <location>
        <begin position="324"/>
        <end position="360"/>
    </location>
</feature>
<evidence type="ECO:0000313" key="3">
    <source>
        <dbReference type="EMBL" id="PHJ14875.1"/>
    </source>
</evidence>
<dbReference type="AlphaFoldDB" id="A0A2C6KEF7"/>
<feature type="region of interest" description="Disordered" evidence="2">
    <location>
        <begin position="146"/>
        <end position="175"/>
    </location>
</feature>
<keyword evidence="1" id="KW-0175">Coiled coil</keyword>
<dbReference type="Proteomes" id="UP000221165">
    <property type="component" value="Unassembled WGS sequence"/>
</dbReference>
<comment type="caution">
    <text evidence="3">The sequence shown here is derived from an EMBL/GenBank/DDBJ whole genome shotgun (WGS) entry which is preliminary data.</text>
</comment>
<evidence type="ECO:0000313" key="4">
    <source>
        <dbReference type="Proteomes" id="UP000221165"/>
    </source>
</evidence>
<feature type="region of interest" description="Disordered" evidence="2">
    <location>
        <begin position="437"/>
        <end position="459"/>
    </location>
</feature>
<evidence type="ECO:0000256" key="2">
    <source>
        <dbReference type="SAM" id="MobiDB-lite"/>
    </source>
</evidence>
<accession>A0A2C6KEF7</accession>
<evidence type="ECO:0000256" key="1">
    <source>
        <dbReference type="SAM" id="Coils"/>
    </source>
</evidence>
<feature type="coiled-coil region" evidence="1">
    <location>
        <begin position="9"/>
        <end position="118"/>
    </location>
</feature>
<feature type="compositionally biased region" description="Basic and acidic residues" evidence="2">
    <location>
        <begin position="336"/>
        <end position="360"/>
    </location>
</feature>
<proteinExistence type="predicted"/>